<dbReference type="InterPro" id="IPR009091">
    <property type="entry name" value="RCC1/BLIP-II"/>
</dbReference>
<dbReference type="AlphaFoldDB" id="A0A2C5YY36"/>
<protein>
    <recommendedName>
        <fullName evidence="4">Regulator of chromosome condensation 1/beta-lactamase-inhibitor protein II</fullName>
    </recommendedName>
</protein>
<dbReference type="InterPro" id="IPR000408">
    <property type="entry name" value="Reg_chr_condens"/>
</dbReference>
<accession>A0A2C5YY36</accession>
<evidence type="ECO:0000313" key="2">
    <source>
        <dbReference type="EMBL" id="PHH72272.1"/>
    </source>
</evidence>
<evidence type="ECO:0000313" key="3">
    <source>
        <dbReference type="Proteomes" id="UP000226431"/>
    </source>
</evidence>
<reference evidence="2 3" key="1">
    <citation type="submission" date="2017-06" db="EMBL/GenBank/DDBJ databases">
        <title>Ant-infecting Ophiocordyceps genomes reveal a high diversity of potential behavioral manipulation genes and a possible major role for enterotoxins.</title>
        <authorList>
            <person name="De Bekker C."/>
            <person name="Evans H.C."/>
            <person name="Brachmann A."/>
            <person name="Hughes D.P."/>
        </authorList>
    </citation>
    <scope>NUCLEOTIDE SEQUENCE [LARGE SCALE GENOMIC DNA]</scope>
    <source>
        <strain evidence="2 3">Map16</strain>
    </source>
</reference>
<dbReference type="PANTHER" id="PTHR45982:SF1">
    <property type="entry name" value="REGULATOR OF CHROMOSOME CONDENSATION"/>
    <property type="match status" value="1"/>
</dbReference>
<proteinExistence type="predicted"/>
<dbReference type="EMBL" id="NJES01000433">
    <property type="protein sequence ID" value="PHH72272.1"/>
    <property type="molecule type" value="Genomic_DNA"/>
</dbReference>
<dbReference type="STRING" id="2004952.A0A2C5YY36"/>
<dbReference type="SUPFAM" id="SSF50985">
    <property type="entry name" value="RCC1/BLIP-II"/>
    <property type="match status" value="1"/>
</dbReference>
<organism evidence="2 3">
    <name type="scientific">Ophiocordyceps camponoti-rufipedis</name>
    <dbReference type="NCBI Taxonomy" id="2004952"/>
    <lineage>
        <taxon>Eukaryota</taxon>
        <taxon>Fungi</taxon>
        <taxon>Dikarya</taxon>
        <taxon>Ascomycota</taxon>
        <taxon>Pezizomycotina</taxon>
        <taxon>Sordariomycetes</taxon>
        <taxon>Hypocreomycetidae</taxon>
        <taxon>Hypocreales</taxon>
        <taxon>Ophiocordycipitaceae</taxon>
        <taxon>Ophiocordyceps</taxon>
    </lineage>
</organism>
<evidence type="ECO:0000256" key="1">
    <source>
        <dbReference type="PROSITE-ProRule" id="PRU00235"/>
    </source>
</evidence>
<comment type="caution">
    <text evidence="2">The sequence shown here is derived from an EMBL/GenBank/DDBJ whole genome shotgun (WGS) entry which is preliminary data.</text>
</comment>
<keyword evidence="3" id="KW-1185">Reference proteome</keyword>
<name>A0A2C5YY36_9HYPO</name>
<gene>
    <name evidence="2" type="ORF">CDD80_4652</name>
</gene>
<dbReference type="Gene3D" id="2.130.10.30">
    <property type="entry name" value="Regulator of chromosome condensation 1/beta-lactamase-inhibitor protein II"/>
    <property type="match status" value="1"/>
</dbReference>
<dbReference type="Pfam" id="PF13540">
    <property type="entry name" value="RCC1_2"/>
    <property type="match status" value="1"/>
</dbReference>
<dbReference type="Proteomes" id="UP000226431">
    <property type="component" value="Unassembled WGS sequence"/>
</dbReference>
<feature type="repeat" description="RCC1" evidence="1">
    <location>
        <begin position="213"/>
        <end position="266"/>
    </location>
</feature>
<dbReference type="OrthoDB" id="5370059at2759"/>
<sequence>MKRDEAPCMTLFSAGFNACGQLSFEAGASGPEPDDLYSFTKTLSGQRIERPVSRLSYTLVRHDGRLSMAGIGPDKEDEQEAAYLFAEAANDEILIAQREDSPETNETTTVPPTPLLQYASVTSWKAGLVKQSWTPHSPVQTMAAFDTGFVILHDDGTVSTLGDARFEDCLGRDVTKDSPANLPGIVTDLSDLGEPMKHISASGYTLAALTESGAMYVWGLPSRGLQRRPGAFPDLSRVPNYVEIDDGKDVQDMAVGDSHALALTTDGLIYVIGGNDNGQLGLGESDADGRQSWTKSAFQPPNGHKVVAVAAGPRSSFILTATEAVTLEEKQGQGVKDQG</sequence>
<evidence type="ECO:0008006" key="4">
    <source>
        <dbReference type="Google" id="ProtNLM"/>
    </source>
</evidence>
<dbReference type="PROSITE" id="PS50012">
    <property type="entry name" value="RCC1_3"/>
    <property type="match status" value="2"/>
</dbReference>
<dbReference type="PANTHER" id="PTHR45982">
    <property type="entry name" value="REGULATOR OF CHROMOSOME CONDENSATION"/>
    <property type="match status" value="1"/>
</dbReference>
<dbReference type="InterPro" id="IPR051553">
    <property type="entry name" value="Ran_GTPase-activating"/>
</dbReference>
<feature type="repeat" description="RCC1" evidence="1">
    <location>
        <begin position="267"/>
        <end position="322"/>
    </location>
</feature>